<feature type="compositionally biased region" description="Acidic residues" evidence="1">
    <location>
        <begin position="364"/>
        <end position="375"/>
    </location>
</feature>
<evidence type="ECO:0000256" key="1">
    <source>
        <dbReference type="SAM" id="MobiDB-lite"/>
    </source>
</evidence>
<feature type="compositionally biased region" description="Polar residues" evidence="1">
    <location>
        <begin position="302"/>
        <end position="312"/>
    </location>
</feature>
<feature type="region of interest" description="Disordered" evidence="1">
    <location>
        <begin position="45"/>
        <end position="74"/>
    </location>
</feature>
<feature type="compositionally biased region" description="Polar residues" evidence="1">
    <location>
        <begin position="130"/>
        <end position="148"/>
    </location>
</feature>
<organism evidence="2 3">
    <name type="scientific">Zymoseptoria tritici ST99CH_1E4</name>
    <dbReference type="NCBI Taxonomy" id="1276532"/>
    <lineage>
        <taxon>Eukaryota</taxon>
        <taxon>Fungi</taxon>
        <taxon>Dikarya</taxon>
        <taxon>Ascomycota</taxon>
        <taxon>Pezizomycotina</taxon>
        <taxon>Dothideomycetes</taxon>
        <taxon>Dothideomycetidae</taxon>
        <taxon>Mycosphaerellales</taxon>
        <taxon>Mycosphaerellaceae</taxon>
        <taxon>Zymoseptoria</taxon>
    </lineage>
</organism>
<accession>A0A2H1GN59</accession>
<dbReference type="AlphaFoldDB" id="A0A2H1GN59"/>
<feature type="compositionally biased region" description="Basic and acidic residues" evidence="1">
    <location>
        <begin position="64"/>
        <end position="74"/>
    </location>
</feature>
<feature type="compositionally biased region" description="Polar residues" evidence="1">
    <location>
        <begin position="203"/>
        <end position="216"/>
    </location>
</feature>
<evidence type="ECO:0000313" key="3">
    <source>
        <dbReference type="Proteomes" id="UP000245764"/>
    </source>
</evidence>
<dbReference type="Proteomes" id="UP000245764">
    <property type="component" value="Chromosome 7"/>
</dbReference>
<gene>
    <name evidence="2" type="ORF">ZT1E4_G7379</name>
</gene>
<dbReference type="EMBL" id="LT854259">
    <property type="protein sequence ID" value="SMR55032.1"/>
    <property type="molecule type" value="Genomic_DNA"/>
</dbReference>
<feature type="region of interest" description="Disordered" evidence="1">
    <location>
        <begin position="118"/>
        <end position="375"/>
    </location>
</feature>
<evidence type="ECO:0000313" key="2">
    <source>
        <dbReference type="EMBL" id="SMR55032.1"/>
    </source>
</evidence>
<feature type="compositionally biased region" description="Basic and acidic residues" evidence="1">
    <location>
        <begin position="168"/>
        <end position="180"/>
    </location>
</feature>
<reference evidence="3" key="1">
    <citation type="submission" date="2017-05" db="EMBL/GenBank/DDBJ databases">
        <authorList>
            <person name="Song R."/>
            <person name="Chenine A.L."/>
            <person name="Ruprecht R.M."/>
        </authorList>
    </citation>
    <scope>NUCLEOTIDE SEQUENCE [LARGE SCALE GENOMIC DNA]</scope>
</reference>
<name>A0A2H1GN59_ZYMTR</name>
<proteinExistence type="predicted"/>
<protein>
    <submittedName>
        <fullName evidence="2">Uncharacterized protein</fullName>
    </submittedName>
</protein>
<sequence>MIMAEQWLPPRCSLHAVPQPQICETCTSIARFLYQMGAWMNNTAPAPPGVQRRSPTDGPVVRSDGSHRNQDALRRLPVPMGPWWVANPTVRTTILDEAGGRPPLGHPYATSLELDEDLNTALPPRPRGMQTRQPASYPSVQQPVQSNGQLPLRRQPEPRPNWPGDQEPQSRRPRDGRPRQQVDSQGRPILSRRPDGESPYQMYDQQARPSGDQQYRQGPPSDDTGDQQEQNRRSYAGPPLARTDTPGRRVHGRSPGRNRAPPVRRESATPVISYALPYRTVCPPGDTSREPRPSSRRANADLYQSQTSTSARRPQPRDDSGPPDSGRRRRTAPALSYTNAGPPGVAAYRQRSRHRAQRTRSDAEPDEEDSSDGDL</sequence>